<keyword evidence="1" id="KW-0732">Signal</keyword>
<proteinExistence type="predicted"/>
<feature type="signal peptide" evidence="1">
    <location>
        <begin position="1"/>
        <end position="18"/>
    </location>
</feature>
<dbReference type="Proteomes" id="UP000326198">
    <property type="component" value="Unassembled WGS sequence"/>
</dbReference>
<reference evidence="2 3" key="1">
    <citation type="submission" date="2019-04" db="EMBL/GenBank/DDBJ databases">
        <title>Friends and foes A comparative genomics studyof 23 Aspergillus species from section Flavi.</title>
        <authorList>
            <consortium name="DOE Joint Genome Institute"/>
            <person name="Kjaerbolling I."/>
            <person name="Vesth T."/>
            <person name="Frisvad J.C."/>
            <person name="Nybo J.L."/>
            <person name="Theobald S."/>
            <person name="Kildgaard S."/>
            <person name="Isbrandt T."/>
            <person name="Kuo A."/>
            <person name="Sato A."/>
            <person name="Lyhne E.K."/>
            <person name="Kogle M.E."/>
            <person name="Wiebenga A."/>
            <person name="Kun R.S."/>
            <person name="Lubbers R.J."/>
            <person name="Makela M.R."/>
            <person name="Barry K."/>
            <person name="Chovatia M."/>
            <person name="Clum A."/>
            <person name="Daum C."/>
            <person name="Haridas S."/>
            <person name="He G."/>
            <person name="LaButti K."/>
            <person name="Lipzen A."/>
            <person name="Mondo S."/>
            <person name="Riley R."/>
            <person name="Salamov A."/>
            <person name="Simmons B.A."/>
            <person name="Magnuson J.K."/>
            <person name="Henrissat B."/>
            <person name="Mortensen U.H."/>
            <person name="Larsen T.O."/>
            <person name="Devries R.P."/>
            <person name="Grigoriev I.V."/>
            <person name="Machida M."/>
            <person name="Baker S.E."/>
            <person name="Andersen M.R."/>
        </authorList>
    </citation>
    <scope>NUCLEOTIDE SEQUENCE [LARGE SCALE GENOMIC DNA]</scope>
    <source>
        <strain evidence="2 3">IBT 29228</strain>
    </source>
</reference>
<dbReference type="AlphaFoldDB" id="A0A5N7B2R8"/>
<evidence type="ECO:0000256" key="1">
    <source>
        <dbReference type="SAM" id="SignalP"/>
    </source>
</evidence>
<keyword evidence="3" id="KW-1185">Reference proteome</keyword>
<dbReference type="OrthoDB" id="3497702at2759"/>
<protein>
    <submittedName>
        <fullName evidence="2">Uncharacterized protein</fullName>
    </submittedName>
</protein>
<sequence length="121" mass="12732">MRFTSLALGLMAASGVIAGPPNVPTARVQLANDQSGANADVDIPTDGRLHSVQALWGGTSVSTNGVVSATSAQLVGFQQTTRCTIVEQPNVNAQLNAQATWTQLEGGQLVKLDRAWIWCKD</sequence>
<feature type="chain" id="PRO_5025068291" evidence="1">
    <location>
        <begin position="19"/>
        <end position="121"/>
    </location>
</feature>
<evidence type="ECO:0000313" key="2">
    <source>
        <dbReference type="EMBL" id="KAE8375428.1"/>
    </source>
</evidence>
<gene>
    <name evidence="2" type="ORF">BDV26DRAFT_295077</name>
</gene>
<accession>A0A5N7B2R8</accession>
<name>A0A5N7B2R8_9EURO</name>
<dbReference type="EMBL" id="ML736261">
    <property type="protein sequence ID" value="KAE8375428.1"/>
    <property type="molecule type" value="Genomic_DNA"/>
</dbReference>
<evidence type="ECO:0000313" key="3">
    <source>
        <dbReference type="Proteomes" id="UP000326198"/>
    </source>
</evidence>
<organism evidence="2 3">
    <name type="scientific">Aspergillus bertholletiae</name>
    <dbReference type="NCBI Taxonomy" id="1226010"/>
    <lineage>
        <taxon>Eukaryota</taxon>
        <taxon>Fungi</taxon>
        <taxon>Dikarya</taxon>
        <taxon>Ascomycota</taxon>
        <taxon>Pezizomycotina</taxon>
        <taxon>Eurotiomycetes</taxon>
        <taxon>Eurotiomycetidae</taxon>
        <taxon>Eurotiales</taxon>
        <taxon>Aspergillaceae</taxon>
        <taxon>Aspergillus</taxon>
        <taxon>Aspergillus subgen. Circumdati</taxon>
    </lineage>
</organism>